<evidence type="ECO:0000256" key="1">
    <source>
        <dbReference type="ARBA" id="ARBA00007381"/>
    </source>
</evidence>
<keyword evidence="5" id="KW-0175">Coiled coil</keyword>
<dbReference type="OMA" id="CCIFDVT"/>
<dbReference type="PROSITE" id="PS01036">
    <property type="entry name" value="HSP70_3"/>
    <property type="match status" value="1"/>
</dbReference>
<gene>
    <name evidence="6" type="ORF">PPRIM_AZ9-3.1.T1130025</name>
</gene>
<evidence type="ECO:0000256" key="2">
    <source>
        <dbReference type="ARBA" id="ARBA00022741"/>
    </source>
</evidence>
<feature type="coiled-coil region" evidence="5">
    <location>
        <begin position="576"/>
        <end position="610"/>
    </location>
</feature>
<accession>A0A8S1PCY9</accession>
<evidence type="ECO:0008006" key="8">
    <source>
        <dbReference type="Google" id="ProtNLM"/>
    </source>
</evidence>
<dbReference type="InterPro" id="IPR018181">
    <property type="entry name" value="Heat_shock_70_CS"/>
</dbReference>
<evidence type="ECO:0000256" key="3">
    <source>
        <dbReference type="ARBA" id="ARBA00022840"/>
    </source>
</evidence>
<comment type="caution">
    <text evidence="6">The sequence shown here is derived from an EMBL/GenBank/DDBJ whole genome shotgun (WGS) entry which is preliminary data.</text>
</comment>
<dbReference type="Proteomes" id="UP000688137">
    <property type="component" value="Unassembled WGS sequence"/>
</dbReference>
<dbReference type="EMBL" id="CAJJDM010000116">
    <property type="protein sequence ID" value="CAD8100641.1"/>
    <property type="molecule type" value="Genomic_DNA"/>
</dbReference>
<name>A0A8S1PCY9_PARPR</name>
<dbReference type="CDD" id="cd24028">
    <property type="entry name" value="ASKHA_NBD_HSP70_HSPA1-like"/>
    <property type="match status" value="1"/>
</dbReference>
<organism evidence="6 7">
    <name type="scientific">Paramecium primaurelia</name>
    <dbReference type="NCBI Taxonomy" id="5886"/>
    <lineage>
        <taxon>Eukaryota</taxon>
        <taxon>Sar</taxon>
        <taxon>Alveolata</taxon>
        <taxon>Ciliophora</taxon>
        <taxon>Intramacronucleata</taxon>
        <taxon>Oligohymenophorea</taxon>
        <taxon>Peniculida</taxon>
        <taxon>Parameciidae</taxon>
        <taxon>Paramecium</taxon>
    </lineage>
</organism>
<dbReference type="FunFam" id="3.90.640.10:FF:000010">
    <property type="entry name" value="heat shock 70 kDa protein 14"/>
    <property type="match status" value="1"/>
</dbReference>
<sequence>MTSNYSIGIDLGTTNSCVGVWMNDKVEIIYNQLGNRQTPTCVLFTNQGSLIGETALHQIYQNPQHTIFDIKKIIGRRYSDQNFQNLIKDYPFKIDAGFDDQPVIVIEYPENIQKFFPEEIYSIILENLKKIAQDYLGKPITSAVISVPAYFNDLQRQTIKQAGTRIGLNILRLINEPSAAAIAYNLHNNNHEEQQVLVFDLGSKKLDLTLLFIEDGIIEMKETLNNNQLGGIEFDNKLVEYCCIQFLNKKGIDIRNNSQLLYKLRIECERAKKILSSTHQATVEIDNFHNNEDFTCIITRANFEMLCMSLFEQCILSIDRILINSNQLKNQINEIILVGGSSKIPKVQELLKNYFNGKQLQQSINPEEVIALGAATQAAILNGQIQQQIQFCCIFDVTILNLGIETYGGLITTLISRNSTIPTKKTQIFTTMNDYQTEVSIKIYLGYRYLAKDCLLIQQFNLTGISPAIKGFPEILIISEIDSNNTLTITAQDLASKNSNQIIIANFNDGLTKDYVENHLLEAEKFENEDKMIKNRIETKNNLESIIYLLRNTINNENFRFKISNIEKQKYQQLINETLEWIIKNQNADIKEYQNKLNTLEEVQNKLNLQLCLDDNESEQAKQWFEKSSKFSLC</sequence>
<evidence type="ECO:0000313" key="7">
    <source>
        <dbReference type="Proteomes" id="UP000688137"/>
    </source>
</evidence>
<proteinExistence type="inferred from homology"/>
<dbReference type="Pfam" id="PF00012">
    <property type="entry name" value="HSP70"/>
    <property type="match status" value="1"/>
</dbReference>
<keyword evidence="2 4" id="KW-0547">Nucleotide-binding</keyword>
<dbReference type="GO" id="GO:0140662">
    <property type="term" value="F:ATP-dependent protein folding chaperone"/>
    <property type="evidence" value="ECO:0007669"/>
    <property type="project" value="InterPro"/>
</dbReference>
<evidence type="ECO:0000256" key="5">
    <source>
        <dbReference type="SAM" id="Coils"/>
    </source>
</evidence>
<dbReference type="AlphaFoldDB" id="A0A8S1PCY9"/>
<keyword evidence="7" id="KW-1185">Reference proteome</keyword>
<dbReference type="PROSITE" id="PS00297">
    <property type="entry name" value="HSP70_1"/>
    <property type="match status" value="1"/>
</dbReference>
<protein>
    <recommendedName>
        <fullName evidence="8">Heat shock protein 70</fullName>
    </recommendedName>
</protein>
<keyword evidence="3 4" id="KW-0067">ATP-binding</keyword>
<comment type="similarity">
    <text evidence="1 4">Belongs to the heat shock protein 70 family.</text>
</comment>
<reference evidence="6" key="1">
    <citation type="submission" date="2021-01" db="EMBL/GenBank/DDBJ databases">
        <authorList>
            <consortium name="Genoscope - CEA"/>
            <person name="William W."/>
        </authorList>
    </citation>
    <scope>NUCLEOTIDE SEQUENCE</scope>
</reference>
<evidence type="ECO:0000256" key="4">
    <source>
        <dbReference type="RuleBase" id="RU003322"/>
    </source>
</evidence>
<dbReference type="GO" id="GO:0005524">
    <property type="term" value="F:ATP binding"/>
    <property type="evidence" value="ECO:0007669"/>
    <property type="project" value="UniProtKB-KW"/>
</dbReference>
<dbReference type="PANTHER" id="PTHR19375">
    <property type="entry name" value="HEAT SHOCK PROTEIN 70KDA"/>
    <property type="match status" value="1"/>
</dbReference>
<dbReference type="FunFam" id="3.30.30.30:FF:000001">
    <property type="entry name" value="heat shock 70 kDa protein-like"/>
    <property type="match status" value="1"/>
</dbReference>
<evidence type="ECO:0000313" key="6">
    <source>
        <dbReference type="EMBL" id="CAD8100641.1"/>
    </source>
</evidence>
<dbReference type="InterPro" id="IPR013126">
    <property type="entry name" value="Hsp_70_fam"/>
</dbReference>